<keyword evidence="2 4" id="KW-0472">Membrane</keyword>
<dbReference type="InterPro" id="IPR023997">
    <property type="entry name" value="TonB-dep_OMP_SusC/RagA_CS"/>
</dbReference>
<dbReference type="SUPFAM" id="SSF56935">
    <property type="entry name" value="Porins"/>
    <property type="match status" value="1"/>
</dbReference>
<keyword evidence="3 4" id="KW-0998">Cell outer membrane</keyword>
<dbReference type="Proteomes" id="UP001220610">
    <property type="component" value="Chromosome"/>
</dbReference>
<dbReference type="InterPro" id="IPR008969">
    <property type="entry name" value="CarboxyPept-like_regulatory"/>
</dbReference>
<accession>A0AAJ5WW47</accession>
<reference evidence="6" key="1">
    <citation type="submission" date="2023-03" db="EMBL/GenBank/DDBJ databases">
        <title>Andean soil-derived lignocellulolytic bacterial consortium as a source of novel taxa and putative plastic-active enzymes.</title>
        <authorList>
            <person name="Diaz-Garcia L."/>
            <person name="Chuvochina M."/>
            <person name="Feuerriegel G."/>
            <person name="Bunk B."/>
            <person name="Sproer C."/>
            <person name="Streit W.R."/>
            <person name="Rodriguez L.M."/>
            <person name="Overmann J."/>
            <person name="Jimenez D.J."/>
        </authorList>
    </citation>
    <scope>NUCLEOTIDE SEQUENCE</scope>
    <source>
        <strain evidence="6">MAG 7</strain>
    </source>
</reference>
<keyword evidence="6" id="KW-0675">Receptor</keyword>
<dbReference type="InterPro" id="IPR037066">
    <property type="entry name" value="Plug_dom_sf"/>
</dbReference>
<proteinExistence type="inferred from homology"/>
<evidence type="ECO:0000256" key="3">
    <source>
        <dbReference type="ARBA" id="ARBA00023237"/>
    </source>
</evidence>
<dbReference type="FunFam" id="2.170.130.10:FF:000003">
    <property type="entry name" value="SusC/RagA family TonB-linked outer membrane protein"/>
    <property type="match status" value="1"/>
</dbReference>
<evidence type="ECO:0000256" key="4">
    <source>
        <dbReference type="PROSITE-ProRule" id="PRU01360"/>
    </source>
</evidence>
<dbReference type="Pfam" id="PF13715">
    <property type="entry name" value="CarbopepD_reg_2"/>
    <property type="match status" value="1"/>
</dbReference>
<keyword evidence="4" id="KW-1134">Transmembrane beta strand</keyword>
<evidence type="ECO:0000313" key="7">
    <source>
        <dbReference type="Proteomes" id="UP001220610"/>
    </source>
</evidence>
<dbReference type="SUPFAM" id="SSF49464">
    <property type="entry name" value="Carboxypeptidase regulatory domain-like"/>
    <property type="match status" value="1"/>
</dbReference>
<evidence type="ECO:0000259" key="5">
    <source>
        <dbReference type="SMART" id="SM00965"/>
    </source>
</evidence>
<dbReference type="EMBL" id="CP119311">
    <property type="protein sequence ID" value="WEK37673.1"/>
    <property type="molecule type" value="Genomic_DNA"/>
</dbReference>
<dbReference type="InterPro" id="IPR011662">
    <property type="entry name" value="Secretin/TonB_short_N"/>
</dbReference>
<protein>
    <submittedName>
        <fullName evidence="6">TonB-dependent receptor</fullName>
    </submittedName>
</protein>
<evidence type="ECO:0000256" key="2">
    <source>
        <dbReference type="ARBA" id="ARBA00023136"/>
    </source>
</evidence>
<dbReference type="InterPro" id="IPR023996">
    <property type="entry name" value="TonB-dep_OMP_SusC/RagA"/>
</dbReference>
<dbReference type="NCBIfam" id="TIGR04056">
    <property type="entry name" value="OMP_RagA_SusC"/>
    <property type="match status" value="1"/>
</dbReference>
<dbReference type="NCBIfam" id="TIGR04057">
    <property type="entry name" value="SusC_RagA_signa"/>
    <property type="match status" value="1"/>
</dbReference>
<dbReference type="Gene3D" id="2.60.40.1120">
    <property type="entry name" value="Carboxypeptidase-like, regulatory domain"/>
    <property type="match status" value="1"/>
</dbReference>
<dbReference type="Pfam" id="PF07715">
    <property type="entry name" value="Plug"/>
    <property type="match status" value="1"/>
</dbReference>
<comment type="subcellular location">
    <subcellularLocation>
        <location evidence="4">Cell outer membrane</location>
        <topology evidence="4">Multi-pass membrane protein</topology>
    </subcellularLocation>
</comment>
<dbReference type="Gene3D" id="3.55.50.30">
    <property type="match status" value="1"/>
</dbReference>
<sequence>MRLLIVPLVSLLLVSFTVFAQKISLEKKNITLAEALKSIRLQSGYNVLYDEDLISKAQHVSVSLKNATLEEALNQCFSNQPFTYTINKRTILITPRRNTAPPAIRQITGKVMDEKEQPLPGVTVSSKDGNTSTMTQDDGGYVISLPDAEKLLVFTYVGYVPQEIPVSESKVINVTLKLQPTGLQDVVVVGYGQQKKVSLIGAISTVKAEELKQPVANMTSLMAGRIAGIVGVQRSGQPGYDNADIYIRGISTFTNSKPLVLVDGVERDFGNVDPEDIASFSILKDASATAVYGVRGANGVIIIQTKQGKVSKPMINAQYDQGFTQFTKIPEFADGPTYMRIANEAYHNSQPNDPLPMYSEERIQKTASGEDPDLYPNVNWFDALFKQFGQNRRARVNASGGVEKAQYYLSLGYYDETGLYKTDELAAYNSAIKYTRYNFTSNLGLKVTPTTKVDFGAAGWISNGNYPGASAGDIWSAAYLLPPILIPPVYSNGLNAQIRTADVFNPYNRLTQSGYVTEFRSQLWSNIRITQQLDAFLKGLSATAMYSFDNYNNHTISRTKTVDGYMATGRDANGNLIMEKTSIGSNFLGYDRQNGGSRQYYTEAAVNYSNKFGKSNVSGLVLFNASDRQDAFAGSFISSIPFRYVGLAGRGTYAWDGKYMAEANFGYNGSETFTPKKQFGFFPSYGAGWVVSEEKFFEPLSNIFQFFKVRYSYGLVGNSNIGGRRFAYISEVGGGNGGYSYGSNNTNRTINGLDIGEYAVDVTWEKAKKQNLGIEFKTWANALSLTVDIFREDRTGIFRQRGDMPNYLGVRSLPWANLGEIHNRGIDATVDLTKPVGKDWQLNFRGNFTWARAKVIDDANAPWPYPWQQRIGKNFGQRFGYIALGLFESDKDVANSPYQPGINKAGDIKYKDLNGDGKIDTYDQAPIGYGSFPEIVYGFGPTVTYKAFTVAAWFKGISHVNIGLGGDGFQPFSQGGERGNLIKQVTDRWTPDNPNPRPFYPRLTYGNENMNYASSNWWLRDGSFLRLQTVQLNYDFTNKNWLKYVGMSNLSVYFIGYNLWTLSSFDLWDVEMGDGKGAQYPLTKTFNFGIKCSFK</sequence>
<comment type="similarity">
    <text evidence="4">Belongs to the TonB-dependent receptor family.</text>
</comment>
<dbReference type="InterPro" id="IPR039426">
    <property type="entry name" value="TonB-dep_rcpt-like"/>
</dbReference>
<dbReference type="SMART" id="SM00965">
    <property type="entry name" value="STN"/>
    <property type="match status" value="1"/>
</dbReference>
<dbReference type="PROSITE" id="PS52016">
    <property type="entry name" value="TONB_DEPENDENT_REC_3"/>
    <property type="match status" value="1"/>
</dbReference>
<dbReference type="GO" id="GO:0009279">
    <property type="term" value="C:cell outer membrane"/>
    <property type="evidence" value="ECO:0007669"/>
    <property type="project" value="UniProtKB-SubCell"/>
</dbReference>
<evidence type="ECO:0000313" key="6">
    <source>
        <dbReference type="EMBL" id="WEK37673.1"/>
    </source>
</evidence>
<organism evidence="6 7">
    <name type="scientific">Candidatus Pseudobacter hemicellulosilyticus</name>
    <dbReference type="NCBI Taxonomy" id="3121375"/>
    <lineage>
        <taxon>Bacteria</taxon>
        <taxon>Pseudomonadati</taxon>
        <taxon>Bacteroidota</taxon>
        <taxon>Chitinophagia</taxon>
        <taxon>Chitinophagales</taxon>
        <taxon>Chitinophagaceae</taxon>
        <taxon>Pseudobacter</taxon>
    </lineage>
</organism>
<dbReference type="InterPro" id="IPR012910">
    <property type="entry name" value="Plug_dom"/>
</dbReference>
<keyword evidence="1 4" id="KW-0813">Transport</keyword>
<name>A0AAJ5WW47_9BACT</name>
<gene>
    <name evidence="6" type="ORF">P0Y53_09180</name>
</gene>
<feature type="domain" description="Secretin/TonB short N-terminal" evidence="5">
    <location>
        <begin position="45"/>
        <end position="96"/>
    </location>
</feature>
<dbReference type="Gene3D" id="2.170.130.10">
    <property type="entry name" value="TonB-dependent receptor, plug domain"/>
    <property type="match status" value="1"/>
</dbReference>
<dbReference type="Pfam" id="PF07660">
    <property type="entry name" value="STN"/>
    <property type="match status" value="1"/>
</dbReference>
<keyword evidence="4" id="KW-0812">Transmembrane</keyword>
<evidence type="ECO:0000256" key="1">
    <source>
        <dbReference type="ARBA" id="ARBA00022448"/>
    </source>
</evidence>
<dbReference type="AlphaFoldDB" id="A0AAJ5WW47"/>